<dbReference type="InterPro" id="IPR013653">
    <property type="entry name" value="GCN5-like_dom"/>
</dbReference>
<reference evidence="2 3" key="1">
    <citation type="submission" date="2018-04" db="EMBL/GenBank/DDBJ databases">
        <authorList>
            <person name="Zhang X."/>
            <person name="Yuan J."/>
            <person name="Li F."/>
            <person name="Xiang J."/>
        </authorList>
    </citation>
    <scope>NUCLEOTIDE SEQUENCE [LARGE SCALE GENOMIC DNA]</scope>
    <source>
        <tissue evidence="2">Muscle</tissue>
    </source>
</reference>
<dbReference type="EMBL" id="QCYY01001327">
    <property type="protein sequence ID" value="ROT78825.1"/>
    <property type="molecule type" value="Genomic_DNA"/>
</dbReference>
<dbReference type="Pfam" id="PF08445">
    <property type="entry name" value="FR47"/>
    <property type="match status" value="1"/>
</dbReference>
<reference evidence="2 3" key="2">
    <citation type="submission" date="2019-01" db="EMBL/GenBank/DDBJ databases">
        <title>The decoding of complex shrimp genome reveals the adaptation for benthos swimmer, frequently molting mechanism and breeding impact on genome.</title>
        <authorList>
            <person name="Sun Y."/>
            <person name="Gao Y."/>
            <person name="Yu Y."/>
        </authorList>
    </citation>
    <scope>NUCLEOTIDE SEQUENCE [LARGE SCALE GENOMIC DNA]</scope>
    <source>
        <tissue evidence="2">Muscle</tissue>
    </source>
</reference>
<accession>A0A423TQU0</accession>
<organism evidence="2 3">
    <name type="scientific">Penaeus vannamei</name>
    <name type="common">Whiteleg shrimp</name>
    <name type="synonym">Litopenaeus vannamei</name>
    <dbReference type="NCBI Taxonomy" id="6689"/>
    <lineage>
        <taxon>Eukaryota</taxon>
        <taxon>Metazoa</taxon>
        <taxon>Ecdysozoa</taxon>
        <taxon>Arthropoda</taxon>
        <taxon>Crustacea</taxon>
        <taxon>Multicrustacea</taxon>
        <taxon>Malacostraca</taxon>
        <taxon>Eumalacostraca</taxon>
        <taxon>Eucarida</taxon>
        <taxon>Decapoda</taxon>
        <taxon>Dendrobranchiata</taxon>
        <taxon>Penaeoidea</taxon>
        <taxon>Penaeidae</taxon>
        <taxon>Penaeus</taxon>
    </lineage>
</organism>
<dbReference type="SUPFAM" id="SSF55729">
    <property type="entry name" value="Acyl-CoA N-acyltransferases (Nat)"/>
    <property type="match status" value="1"/>
</dbReference>
<evidence type="ECO:0000313" key="2">
    <source>
        <dbReference type="EMBL" id="ROT78825.1"/>
    </source>
</evidence>
<sequence length="310" mass="34509">MEDDEPFVVVAEDLAALAHRIKDDLPVSATVHNSILVRARGLSEENSFFVLSKHPDALVVLRLNQARKNIALHCRQTELDLLAEALKKTQLLDWQSTLVFSHVPDYIQETLQEVSKTRSGKELMKHEAITFTYRRVTPEEPLECKAGWRVCRLGREGVRHMLDTSKFQSDFSVDALLRFLRSAPSAGVYKDPDAQADAAVDVANLPFGDDQERPIAWVTTSACGNLGVLMTEEEHRGRGLGSLVTQVAARMMDAQGYVPVAYVEQDNVPSLGMFSKLAGWKEGHRAAWMMHFASRAGEWPPRRGSGAEGQ</sequence>
<evidence type="ECO:0000259" key="1">
    <source>
        <dbReference type="Pfam" id="PF08445"/>
    </source>
</evidence>
<dbReference type="OrthoDB" id="6336073at2759"/>
<dbReference type="Gene3D" id="3.40.630.30">
    <property type="match status" value="1"/>
</dbReference>
<dbReference type="GO" id="GO:0016747">
    <property type="term" value="F:acyltransferase activity, transferring groups other than amino-acyl groups"/>
    <property type="evidence" value="ECO:0007669"/>
    <property type="project" value="InterPro"/>
</dbReference>
<feature type="domain" description="GCN5-related N-acetyltransferase Rv2170-like" evidence="1">
    <location>
        <begin position="212"/>
        <end position="282"/>
    </location>
</feature>
<gene>
    <name evidence="2" type="ORF">C7M84_002452</name>
</gene>
<evidence type="ECO:0000313" key="3">
    <source>
        <dbReference type="Proteomes" id="UP000283509"/>
    </source>
</evidence>
<protein>
    <recommendedName>
        <fullName evidence="1">GCN5-related N-acetyltransferase Rv2170-like domain-containing protein</fullName>
    </recommendedName>
</protein>
<dbReference type="AlphaFoldDB" id="A0A423TQU0"/>
<proteinExistence type="predicted"/>
<keyword evidence="3" id="KW-1185">Reference proteome</keyword>
<dbReference type="InterPro" id="IPR016181">
    <property type="entry name" value="Acyl_CoA_acyltransferase"/>
</dbReference>
<dbReference type="PANTHER" id="PTHR20958">
    <property type="entry name" value="GLYCINE N-ACYLTRANSFERASE-LIKE PROTEIN"/>
    <property type="match status" value="1"/>
</dbReference>
<name>A0A423TQU0_PENVA</name>
<dbReference type="STRING" id="6689.A0A423TQU0"/>
<dbReference type="InterPro" id="IPR053225">
    <property type="entry name" value="Acyl-CoA_N-acyltransferase"/>
</dbReference>
<dbReference type="Proteomes" id="UP000283509">
    <property type="component" value="Unassembled WGS sequence"/>
</dbReference>
<comment type="caution">
    <text evidence="2">The sequence shown here is derived from an EMBL/GenBank/DDBJ whole genome shotgun (WGS) entry which is preliminary data.</text>
</comment>
<dbReference type="PANTHER" id="PTHR20958:SF6">
    <property type="entry name" value="GLYCINE N-ACYLTRANSFERASE-LIKE PROTEIN"/>
    <property type="match status" value="1"/>
</dbReference>